<keyword evidence="9 11" id="KW-0131">Cell cycle</keyword>
<evidence type="ECO:0000256" key="6">
    <source>
        <dbReference type="ARBA" id="ARBA00023110"/>
    </source>
</evidence>
<dbReference type="InterPro" id="IPR037041">
    <property type="entry name" value="Trigger_fac_C_sf"/>
</dbReference>
<evidence type="ECO:0000256" key="7">
    <source>
        <dbReference type="ARBA" id="ARBA00023186"/>
    </source>
</evidence>
<reference evidence="15 16" key="1">
    <citation type="submission" date="2016-10" db="EMBL/GenBank/DDBJ databases">
        <authorList>
            <person name="de Groot N.N."/>
        </authorList>
    </citation>
    <scope>NUCLEOTIDE SEQUENCE [LARGE SCALE GENOMIC DNA]</scope>
    <source>
        <strain evidence="15 16">DSM 8423</strain>
    </source>
</reference>
<dbReference type="InterPro" id="IPR008881">
    <property type="entry name" value="Trigger_fac_ribosome-bd_bac"/>
</dbReference>
<dbReference type="HAMAP" id="MF_00303">
    <property type="entry name" value="Trigger_factor_Tig"/>
    <property type="match status" value="1"/>
</dbReference>
<evidence type="ECO:0000256" key="12">
    <source>
        <dbReference type="PROSITE-ProRule" id="PRU00277"/>
    </source>
</evidence>
<dbReference type="Pfam" id="PF00254">
    <property type="entry name" value="FKBP_C"/>
    <property type="match status" value="1"/>
</dbReference>
<dbReference type="PANTHER" id="PTHR30560">
    <property type="entry name" value="TRIGGER FACTOR CHAPERONE AND PEPTIDYL-PROLYL CIS/TRANS ISOMERASE"/>
    <property type="match status" value="1"/>
</dbReference>
<evidence type="ECO:0000256" key="11">
    <source>
        <dbReference type="HAMAP-Rule" id="MF_00303"/>
    </source>
</evidence>
<dbReference type="Pfam" id="PF05698">
    <property type="entry name" value="Trigger_C"/>
    <property type="match status" value="1"/>
</dbReference>
<name>A0A1H7XCY9_9BACT</name>
<feature type="domain" description="PPIase FKBP-type" evidence="14">
    <location>
        <begin position="168"/>
        <end position="250"/>
    </location>
</feature>
<evidence type="ECO:0000256" key="2">
    <source>
        <dbReference type="ARBA" id="ARBA00005464"/>
    </source>
</evidence>
<dbReference type="SUPFAM" id="SSF54534">
    <property type="entry name" value="FKBP-like"/>
    <property type="match status" value="1"/>
</dbReference>
<evidence type="ECO:0000256" key="5">
    <source>
        <dbReference type="ARBA" id="ARBA00022618"/>
    </source>
</evidence>
<keyword evidence="11" id="KW-0963">Cytoplasm</keyword>
<evidence type="ECO:0000256" key="9">
    <source>
        <dbReference type="ARBA" id="ARBA00023306"/>
    </source>
</evidence>
<dbReference type="GO" id="GO:0005737">
    <property type="term" value="C:cytoplasm"/>
    <property type="evidence" value="ECO:0007669"/>
    <property type="project" value="UniProtKB-SubCell"/>
</dbReference>
<evidence type="ECO:0000256" key="1">
    <source>
        <dbReference type="ARBA" id="ARBA00000971"/>
    </source>
</evidence>
<accession>A0A1H7XCY9</accession>
<dbReference type="FunFam" id="3.10.50.40:FF:000001">
    <property type="entry name" value="Trigger factor"/>
    <property type="match status" value="1"/>
</dbReference>
<evidence type="ECO:0000259" key="14">
    <source>
        <dbReference type="PROSITE" id="PS50059"/>
    </source>
</evidence>
<dbReference type="GO" id="GO:0015031">
    <property type="term" value="P:protein transport"/>
    <property type="evidence" value="ECO:0007669"/>
    <property type="project" value="UniProtKB-UniRule"/>
</dbReference>
<keyword evidence="6 11" id="KW-0697">Rotamase</keyword>
<dbReference type="InterPro" id="IPR046357">
    <property type="entry name" value="PPIase_dom_sf"/>
</dbReference>
<evidence type="ECO:0000256" key="13">
    <source>
        <dbReference type="RuleBase" id="RU003914"/>
    </source>
</evidence>
<sequence>MDELSAAVKVEEISPVKKKVTIDVPWVDVKKERDAVYRNYSKKAKIKGFRQGKIPRKILETHYKEYAEEETVSNLVNKFYESVLKERDIRAIGQPDIEQKGIEEDKDFSFSATFEVEPEIAPQGYLNLILEKEELLVTDEEVDGRLDEIRKMFGTLEEVTVDRGIQNGDFVTIDFQGEVDGEFPEEMKKNDHFLEIGSKTMVPGFEDQLLGEKVGTTKGIKIVFPEEYQIRNVAGKEATFTVTIKTLKEKKLPELDENFVKNFEKYESLDALKEDVRKSIFEDHQRKINDDLRKQIVDQLLEQNDFEVPAAFVEQQIYFMIMEAQKRLISTGMDPQMIAQVSASWRDRYREEAMRIVKSSLLLKNIAKKEAIEVTDEDMEGRLKEIAQQYSQDYENVAESFNEDMKENVKSDILNNKIFDYIESKATVTKIEKRDAAHQEENR</sequence>
<comment type="similarity">
    <text evidence="2 11 13">Belongs to the FKBP-type PPIase family. Tig subfamily.</text>
</comment>
<comment type="function">
    <text evidence="11">Involved in protein export. Acts as a chaperone by maintaining the newly synthesized protein in an open conformation. Functions as a peptidyl-prolyl cis-trans isomerase.</text>
</comment>
<keyword evidence="8 11" id="KW-0413">Isomerase</keyword>
<protein>
    <recommendedName>
        <fullName evidence="4 11">Trigger factor</fullName>
        <shortName evidence="11">TF</shortName>
        <ecNumber evidence="3 11">5.2.1.8</ecNumber>
    </recommendedName>
    <alternativeName>
        <fullName evidence="10 11">PPIase</fullName>
    </alternativeName>
</protein>
<dbReference type="SUPFAM" id="SSF109998">
    <property type="entry name" value="Triger factor/SurA peptide-binding domain-like"/>
    <property type="match status" value="1"/>
</dbReference>
<dbReference type="EC" id="5.2.1.8" evidence="3 11"/>
<dbReference type="RefSeq" id="WP_175476434.1">
    <property type="nucleotide sequence ID" value="NZ_FOBS01000010.1"/>
</dbReference>
<dbReference type="Gene3D" id="3.10.50.40">
    <property type="match status" value="1"/>
</dbReference>
<proteinExistence type="inferred from homology"/>
<dbReference type="Gene3D" id="3.30.70.1050">
    <property type="entry name" value="Trigger factor ribosome-binding domain"/>
    <property type="match status" value="1"/>
</dbReference>
<dbReference type="GO" id="GO:0003755">
    <property type="term" value="F:peptidyl-prolyl cis-trans isomerase activity"/>
    <property type="evidence" value="ECO:0007669"/>
    <property type="project" value="UniProtKB-UniRule"/>
</dbReference>
<dbReference type="PANTHER" id="PTHR30560:SF3">
    <property type="entry name" value="TRIGGER FACTOR-LIKE PROTEIN TIG, CHLOROPLASTIC"/>
    <property type="match status" value="1"/>
</dbReference>
<keyword evidence="5 11" id="KW-0132">Cell division</keyword>
<comment type="subcellular location">
    <subcellularLocation>
        <location evidence="11">Cytoplasm</location>
    </subcellularLocation>
    <text evidence="11">About half TF is bound to the ribosome near the polypeptide exit tunnel while the other half is free in the cytoplasm.</text>
</comment>
<dbReference type="PROSITE" id="PS50059">
    <property type="entry name" value="FKBP_PPIASE"/>
    <property type="match status" value="1"/>
</dbReference>
<evidence type="ECO:0000256" key="10">
    <source>
        <dbReference type="ARBA" id="ARBA00029986"/>
    </source>
</evidence>
<evidence type="ECO:0000256" key="3">
    <source>
        <dbReference type="ARBA" id="ARBA00013194"/>
    </source>
</evidence>
<dbReference type="InterPro" id="IPR005215">
    <property type="entry name" value="Trig_fac"/>
</dbReference>
<evidence type="ECO:0000313" key="16">
    <source>
        <dbReference type="Proteomes" id="UP000198744"/>
    </source>
</evidence>
<dbReference type="InterPro" id="IPR027304">
    <property type="entry name" value="Trigger_fact/SurA_dom_sf"/>
</dbReference>
<dbReference type="InterPro" id="IPR008880">
    <property type="entry name" value="Trigger_fac_C"/>
</dbReference>
<dbReference type="Pfam" id="PF05697">
    <property type="entry name" value="Trigger_N"/>
    <property type="match status" value="1"/>
</dbReference>
<keyword evidence="16" id="KW-1185">Reference proteome</keyword>
<keyword evidence="7 11" id="KW-0143">Chaperone</keyword>
<dbReference type="GO" id="GO:0043335">
    <property type="term" value="P:protein unfolding"/>
    <property type="evidence" value="ECO:0007669"/>
    <property type="project" value="TreeGrafter"/>
</dbReference>
<dbReference type="Gene3D" id="1.10.3120.10">
    <property type="entry name" value="Trigger factor, C-terminal domain"/>
    <property type="match status" value="1"/>
</dbReference>
<dbReference type="PIRSF" id="PIRSF003095">
    <property type="entry name" value="Trigger_factor"/>
    <property type="match status" value="1"/>
</dbReference>
<gene>
    <name evidence="11" type="primary">tig</name>
    <name evidence="15" type="ORF">SAMN04489760_11039</name>
</gene>
<dbReference type="GO" id="GO:0051301">
    <property type="term" value="P:cell division"/>
    <property type="evidence" value="ECO:0007669"/>
    <property type="project" value="UniProtKB-KW"/>
</dbReference>
<dbReference type="InterPro" id="IPR001179">
    <property type="entry name" value="PPIase_FKBP_dom"/>
</dbReference>
<evidence type="ECO:0000313" key="15">
    <source>
        <dbReference type="EMBL" id="SEM31494.1"/>
    </source>
</evidence>
<dbReference type="GO" id="GO:0051083">
    <property type="term" value="P:'de novo' cotranslational protein folding"/>
    <property type="evidence" value="ECO:0007669"/>
    <property type="project" value="TreeGrafter"/>
</dbReference>
<evidence type="ECO:0000256" key="4">
    <source>
        <dbReference type="ARBA" id="ARBA00016902"/>
    </source>
</evidence>
<dbReference type="NCBIfam" id="TIGR00115">
    <property type="entry name" value="tig"/>
    <property type="match status" value="1"/>
</dbReference>
<dbReference type="GO" id="GO:0044183">
    <property type="term" value="F:protein folding chaperone"/>
    <property type="evidence" value="ECO:0007669"/>
    <property type="project" value="TreeGrafter"/>
</dbReference>
<dbReference type="EMBL" id="FOBS01000010">
    <property type="protein sequence ID" value="SEM31494.1"/>
    <property type="molecule type" value="Genomic_DNA"/>
</dbReference>
<dbReference type="GO" id="GO:0043022">
    <property type="term" value="F:ribosome binding"/>
    <property type="evidence" value="ECO:0007669"/>
    <property type="project" value="TreeGrafter"/>
</dbReference>
<dbReference type="STRING" id="43775.SAMN04489760_11039"/>
<comment type="catalytic activity">
    <reaction evidence="1 11 12">
        <text>[protein]-peptidylproline (omega=180) = [protein]-peptidylproline (omega=0)</text>
        <dbReference type="Rhea" id="RHEA:16237"/>
        <dbReference type="Rhea" id="RHEA-COMP:10747"/>
        <dbReference type="Rhea" id="RHEA-COMP:10748"/>
        <dbReference type="ChEBI" id="CHEBI:83833"/>
        <dbReference type="ChEBI" id="CHEBI:83834"/>
        <dbReference type="EC" id="5.2.1.8"/>
    </reaction>
</comment>
<dbReference type="InterPro" id="IPR036611">
    <property type="entry name" value="Trigger_fac_ribosome-bd_sf"/>
</dbReference>
<dbReference type="SUPFAM" id="SSF102735">
    <property type="entry name" value="Trigger factor ribosome-binding domain"/>
    <property type="match status" value="1"/>
</dbReference>
<evidence type="ECO:0000256" key="8">
    <source>
        <dbReference type="ARBA" id="ARBA00023235"/>
    </source>
</evidence>
<comment type="domain">
    <text evidence="11">Consists of 3 domains; the N-terminus binds the ribosome, the middle domain has PPIase activity, while the C-terminus has intrinsic chaperone activity on its own.</text>
</comment>
<organism evidence="15 16">
    <name type="scientific">Syntrophus gentianae</name>
    <dbReference type="NCBI Taxonomy" id="43775"/>
    <lineage>
        <taxon>Bacteria</taxon>
        <taxon>Pseudomonadati</taxon>
        <taxon>Thermodesulfobacteriota</taxon>
        <taxon>Syntrophia</taxon>
        <taxon>Syntrophales</taxon>
        <taxon>Syntrophaceae</taxon>
        <taxon>Syntrophus</taxon>
    </lineage>
</organism>
<dbReference type="Proteomes" id="UP000198744">
    <property type="component" value="Unassembled WGS sequence"/>
</dbReference>
<dbReference type="AlphaFoldDB" id="A0A1H7XCY9"/>